<reference evidence="1" key="1">
    <citation type="journal article" date="2015" name="Nature">
        <title>Complex archaea that bridge the gap between prokaryotes and eukaryotes.</title>
        <authorList>
            <person name="Spang A."/>
            <person name="Saw J.H."/>
            <person name="Jorgensen S.L."/>
            <person name="Zaremba-Niedzwiedzka K."/>
            <person name="Martijn J."/>
            <person name="Lind A.E."/>
            <person name="van Eijk R."/>
            <person name="Schleper C."/>
            <person name="Guy L."/>
            <person name="Ettema T.J."/>
        </authorList>
    </citation>
    <scope>NUCLEOTIDE SEQUENCE</scope>
</reference>
<name>A0A0F9U8W0_9ZZZZ</name>
<dbReference type="AlphaFoldDB" id="A0A0F9U8W0"/>
<proteinExistence type="predicted"/>
<sequence>MTLTLDFSKCKTAKDVTKVFNKKIKELVRVKRNMYLLLKNQNIKCPKCNSQGSIPDHAYECNFICDKCKGFGIIKK</sequence>
<organism evidence="1">
    <name type="scientific">marine sediment metagenome</name>
    <dbReference type="NCBI Taxonomy" id="412755"/>
    <lineage>
        <taxon>unclassified sequences</taxon>
        <taxon>metagenomes</taxon>
        <taxon>ecological metagenomes</taxon>
    </lineage>
</organism>
<dbReference type="Gene3D" id="6.20.20.10">
    <property type="match status" value="1"/>
</dbReference>
<gene>
    <name evidence="1" type="ORF">LCGC14_0635910</name>
</gene>
<accession>A0A0F9U8W0</accession>
<dbReference type="EMBL" id="LAZR01001133">
    <property type="protein sequence ID" value="KKN50093.1"/>
    <property type="molecule type" value="Genomic_DNA"/>
</dbReference>
<comment type="caution">
    <text evidence="1">The sequence shown here is derived from an EMBL/GenBank/DDBJ whole genome shotgun (WGS) entry which is preliminary data.</text>
</comment>
<protein>
    <submittedName>
        <fullName evidence="1">Uncharacterized protein</fullName>
    </submittedName>
</protein>
<evidence type="ECO:0000313" key="1">
    <source>
        <dbReference type="EMBL" id="KKN50093.1"/>
    </source>
</evidence>